<dbReference type="InterPro" id="IPR020901">
    <property type="entry name" value="Prtase_inh_Kunz-CS"/>
</dbReference>
<sequence>MKILLLLLIFIAIAICGPRRYVVKRSAEQLTNLSPRCRAPTYMPGLQCAAYFIRYTFNPQTADCEEFIYGGCNPSPNNFRTIEECRATCVIW</sequence>
<dbReference type="InterPro" id="IPR002223">
    <property type="entry name" value="Kunitz_BPTI"/>
</dbReference>
<dbReference type="CDD" id="cd00109">
    <property type="entry name" value="Kunitz-type"/>
    <property type="match status" value="1"/>
</dbReference>
<dbReference type="EMBL" id="JARK01001493">
    <property type="protein sequence ID" value="EYB95620.1"/>
    <property type="molecule type" value="Genomic_DNA"/>
</dbReference>
<dbReference type="PANTHER" id="PTHR10083">
    <property type="entry name" value="KUNITZ-TYPE PROTEASE INHIBITOR-RELATED"/>
    <property type="match status" value="1"/>
</dbReference>
<keyword evidence="7" id="KW-1185">Reference proteome</keyword>
<evidence type="ECO:0000256" key="1">
    <source>
        <dbReference type="ARBA" id="ARBA00022690"/>
    </source>
</evidence>
<evidence type="ECO:0000313" key="6">
    <source>
        <dbReference type="EMBL" id="EYB95620.1"/>
    </source>
</evidence>
<keyword evidence="3" id="KW-1015">Disulfide bond</keyword>
<proteinExistence type="predicted"/>
<evidence type="ECO:0000256" key="4">
    <source>
        <dbReference type="SAM" id="SignalP"/>
    </source>
</evidence>
<dbReference type="GO" id="GO:0004867">
    <property type="term" value="F:serine-type endopeptidase inhibitor activity"/>
    <property type="evidence" value="ECO:0007669"/>
    <property type="project" value="UniProtKB-KW"/>
</dbReference>
<evidence type="ECO:0000256" key="3">
    <source>
        <dbReference type="ARBA" id="ARBA00023157"/>
    </source>
</evidence>
<feature type="chain" id="PRO_5001486986" description="BPTI/Kunitz inhibitor domain-containing protein" evidence="4">
    <location>
        <begin position="17"/>
        <end position="92"/>
    </location>
</feature>
<keyword evidence="4" id="KW-0732">Signal</keyword>
<keyword evidence="1" id="KW-0646">Protease inhibitor</keyword>
<name>A0A016SYT5_9BILA</name>
<dbReference type="Pfam" id="PF00014">
    <property type="entry name" value="Kunitz_BPTI"/>
    <property type="match status" value="1"/>
</dbReference>
<dbReference type="InterPro" id="IPR036880">
    <property type="entry name" value="Kunitz_BPTI_sf"/>
</dbReference>
<gene>
    <name evidence="6" type="primary">Acey_s0157.g3172</name>
    <name evidence="6" type="ORF">Y032_0157g3172</name>
</gene>
<accession>A0A016SYT5</accession>
<dbReference type="OrthoDB" id="6775666at2759"/>
<dbReference type="SUPFAM" id="SSF57362">
    <property type="entry name" value="BPTI-like"/>
    <property type="match status" value="1"/>
</dbReference>
<dbReference type="PROSITE" id="PS50279">
    <property type="entry name" value="BPTI_KUNITZ_2"/>
    <property type="match status" value="1"/>
</dbReference>
<evidence type="ECO:0000256" key="2">
    <source>
        <dbReference type="ARBA" id="ARBA00022900"/>
    </source>
</evidence>
<dbReference type="PANTHER" id="PTHR10083:SF374">
    <property type="entry name" value="BPTI_KUNITZ INHIBITOR DOMAIN-CONTAINING PROTEIN"/>
    <property type="match status" value="1"/>
</dbReference>
<protein>
    <recommendedName>
        <fullName evidence="5">BPTI/Kunitz inhibitor domain-containing protein</fullName>
    </recommendedName>
</protein>
<feature type="domain" description="BPTI/Kunitz inhibitor" evidence="5">
    <location>
        <begin position="37"/>
        <end position="89"/>
    </location>
</feature>
<dbReference type="GO" id="GO:0005615">
    <property type="term" value="C:extracellular space"/>
    <property type="evidence" value="ECO:0007669"/>
    <property type="project" value="TreeGrafter"/>
</dbReference>
<dbReference type="SMART" id="SM00131">
    <property type="entry name" value="KU"/>
    <property type="match status" value="1"/>
</dbReference>
<dbReference type="Gene3D" id="4.10.410.10">
    <property type="entry name" value="Pancreatic trypsin inhibitor Kunitz domain"/>
    <property type="match status" value="1"/>
</dbReference>
<dbReference type="PROSITE" id="PS00280">
    <property type="entry name" value="BPTI_KUNITZ_1"/>
    <property type="match status" value="1"/>
</dbReference>
<dbReference type="Proteomes" id="UP000024635">
    <property type="component" value="Unassembled WGS sequence"/>
</dbReference>
<dbReference type="InterPro" id="IPR050098">
    <property type="entry name" value="TFPI/VKTCI-like"/>
</dbReference>
<dbReference type="AlphaFoldDB" id="A0A016SYT5"/>
<keyword evidence="2" id="KW-0722">Serine protease inhibitor</keyword>
<evidence type="ECO:0000313" key="7">
    <source>
        <dbReference type="Proteomes" id="UP000024635"/>
    </source>
</evidence>
<organism evidence="6 7">
    <name type="scientific">Ancylostoma ceylanicum</name>
    <dbReference type="NCBI Taxonomy" id="53326"/>
    <lineage>
        <taxon>Eukaryota</taxon>
        <taxon>Metazoa</taxon>
        <taxon>Ecdysozoa</taxon>
        <taxon>Nematoda</taxon>
        <taxon>Chromadorea</taxon>
        <taxon>Rhabditida</taxon>
        <taxon>Rhabditina</taxon>
        <taxon>Rhabditomorpha</taxon>
        <taxon>Strongyloidea</taxon>
        <taxon>Ancylostomatidae</taxon>
        <taxon>Ancylostomatinae</taxon>
        <taxon>Ancylostoma</taxon>
    </lineage>
</organism>
<feature type="signal peptide" evidence="4">
    <location>
        <begin position="1"/>
        <end position="16"/>
    </location>
</feature>
<comment type="caution">
    <text evidence="6">The sequence shown here is derived from an EMBL/GenBank/DDBJ whole genome shotgun (WGS) entry which is preliminary data.</text>
</comment>
<reference evidence="7" key="1">
    <citation type="journal article" date="2015" name="Nat. Genet.">
        <title>The genome and transcriptome of the zoonotic hookworm Ancylostoma ceylanicum identify infection-specific gene families.</title>
        <authorList>
            <person name="Schwarz E.M."/>
            <person name="Hu Y."/>
            <person name="Antoshechkin I."/>
            <person name="Miller M.M."/>
            <person name="Sternberg P.W."/>
            <person name="Aroian R.V."/>
        </authorList>
    </citation>
    <scope>NUCLEOTIDE SEQUENCE</scope>
    <source>
        <strain evidence="7">HY135</strain>
    </source>
</reference>
<evidence type="ECO:0000259" key="5">
    <source>
        <dbReference type="PROSITE" id="PS50279"/>
    </source>
</evidence>